<sequence length="164" mass="18589">MFKLNLFNTPFNFWKQAAAVNAPENTKQPINNNNKIDKTKVISMNHNEEGDFVEVDIKKLSYAEVAALSRTSKPHQIKHDGNKGNNNNKDKVDSSDVVDVNELEREVTDYQMSSVLSKNVLRKQVDALDNAVGDVDDESMGLDEEFNDKSNRRSKKSKFLKKGK</sequence>
<evidence type="ECO:0000256" key="1">
    <source>
        <dbReference type="SAM" id="MobiDB-lite"/>
    </source>
</evidence>
<organism evidence="2 3">
    <name type="scientific">Wickerhamomyces anomalus (strain ATCC 58044 / CBS 1984 / NCYC 433 / NRRL Y-366-8)</name>
    <name type="common">Yeast</name>
    <name type="synonym">Hansenula anomala</name>
    <dbReference type="NCBI Taxonomy" id="683960"/>
    <lineage>
        <taxon>Eukaryota</taxon>
        <taxon>Fungi</taxon>
        <taxon>Dikarya</taxon>
        <taxon>Ascomycota</taxon>
        <taxon>Saccharomycotina</taxon>
        <taxon>Saccharomycetes</taxon>
        <taxon>Phaffomycetales</taxon>
        <taxon>Wickerhamomycetaceae</taxon>
        <taxon>Wickerhamomyces</taxon>
    </lineage>
</organism>
<gene>
    <name evidence="2" type="ORF">WICANDRAFT_79449</name>
</gene>
<feature type="compositionally biased region" description="Basic residues" evidence="1">
    <location>
        <begin position="152"/>
        <end position="164"/>
    </location>
</feature>
<feature type="compositionally biased region" description="Acidic residues" evidence="1">
    <location>
        <begin position="134"/>
        <end position="146"/>
    </location>
</feature>
<accession>A0A1E3P123</accession>
<protein>
    <submittedName>
        <fullName evidence="2">Uncharacterized protein</fullName>
    </submittedName>
</protein>
<keyword evidence="3" id="KW-1185">Reference proteome</keyword>
<dbReference type="EMBL" id="KV454211">
    <property type="protein sequence ID" value="ODQ58904.1"/>
    <property type="molecule type" value="Genomic_DNA"/>
</dbReference>
<dbReference type="Proteomes" id="UP000094112">
    <property type="component" value="Unassembled WGS sequence"/>
</dbReference>
<evidence type="ECO:0000313" key="3">
    <source>
        <dbReference type="Proteomes" id="UP000094112"/>
    </source>
</evidence>
<proteinExistence type="predicted"/>
<evidence type="ECO:0000313" key="2">
    <source>
        <dbReference type="EMBL" id="ODQ58904.1"/>
    </source>
</evidence>
<dbReference type="GeneID" id="30202140"/>
<dbReference type="OrthoDB" id="4083131at2759"/>
<feature type="compositionally biased region" description="Basic and acidic residues" evidence="1">
    <location>
        <begin position="77"/>
        <end position="94"/>
    </location>
</feature>
<dbReference type="RefSeq" id="XP_019038111.1">
    <property type="nucleotide sequence ID" value="XM_019184894.1"/>
</dbReference>
<reference evidence="2 3" key="1">
    <citation type="journal article" date="2016" name="Proc. Natl. Acad. Sci. U.S.A.">
        <title>Comparative genomics of biotechnologically important yeasts.</title>
        <authorList>
            <person name="Riley R."/>
            <person name="Haridas S."/>
            <person name="Wolfe K.H."/>
            <person name="Lopes M.R."/>
            <person name="Hittinger C.T."/>
            <person name="Goeker M."/>
            <person name="Salamov A.A."/>
            <person name="Wisecaver J.H."/>
            <person name="Long T.M."/>
            <person name="Calvey C.H."/>
            <person name="Aerts A.L."/>
            <person name="Barry K.W."/>
            <person name="Choi C."/>
            <person name="Clum A."/>
            <person name="Coughlan A.Y."/>
            <person name="Deshpande S."/>
            <person name="Douglass A.P."/>
            <person name="Hanson S.J."/>
            <person name="Klenk H.-P."/>
            <person name="LaButti K.M."/>
            <person name="Lapidus A."/>
            <person name="Lindquist E.A."/>
            <person name="Lipzen A.M."/>
            <person name="Meier-Kolthoff J.P."/>
            <person name="Ohm R.A."/>
            <person name="Otillar R.P."/>
            <person name="Pangilinan J.L."/>
            <person name="Peng Y."/>
            <person name="Rokas A."/>
            <person name="Rosa C.A."/>
            <person name="Scheuner C."/>
            <person name="Sibirny A.A."/>
            <person name="Slot J.C."/>
            <person name="Stielow J.B."/>
            <person name="Sun H."/>
            <person name="Kurtzman C.P."/>
            <person name="Blackwell M."/>
            <person name="Grigoriev I.V."/>
            <person name="Jeffries T.W."/>
        </authorList>
    </citation>
    <scope>NUCLEOTIDE SEQUENCE [LARGE SCALE GENOMIC DNA]</scope>
    <source>
        <strain evidence="3">ATCC 58044 / CBS 1984 / NCYC 433 / NRRL Y-366-8</strain>
    </source>
</reference>
<feature type="region of interest" description="Disordered" evidence="1">
    <location>
        <begin position="69"/>
        <end position="97"/>
    </location>
</feature>
<feature type="region of interest" description="Disordered" evidence="1">
    <location>
        <begin position="131"/>
        <end position="164"/>
    </location>
</feature>
<dbReference type="AlphaFoldDB" id="A0A1E3P123"/>
<name>A0A1E3P123_WICAA</name>